<name>A0ABQ4YF90_9ASTR</name>
<evidence type="ECO:0000313" key="3">
    <source>
        <dbReference type="Proteomes" id="UP001151760"/>
    </source>
</evidence>
<keyword evidence="3" id="KW-1185">Reference proteome</keyword>
<feature type="region of interest" description="Disordered" evidence="1">
    <location>
        <begin position="80"/>
        <end position="123"/>
    </location>
</feature>
<sequence length="227" mass="24007">MWGMSRESAGWGAGGGRGRKRGGRGPTEPEVLRGDGGTRVEGKWTVSIHRGVKLGGGGEMMARGEGGVKGGVGGCRIKRQGMGNGGSSAWRGGRVAGGERGCESQREGEGAERERRSDGGNWRGGVMAAGATVTVRERGEEAENRGWGRQRVKLQSKIDKLKKSSNCGGWWVDLGIASSIGLAIEHVSLLAEILGLSLYVNGCKHVSLLAEVWFHLVYVNGSKCEFV</sequence>
<evidence type="ECO:0000256" key="1">
    <source>
        <dbReference type="SAM" id="MobiDB-lite"/>
    </source>
</evidence>
<dbReference type="Proteomes" id="UP001151760">
    <property type="component" value="Unassembled WGS sequence"/>
</dbReference>
<organism evidence="2 3">
    <name type="scientific">Tanacetum coccineum</name>
    <dbReference type="NCBI Taxonomy" id="301880"/>
    <lineage>
        <taxon>Eukaryota</taxon>
        <taxon>Viridiplantae</taxon>
        <taxon>Streptophyta</taxon>
        <taxon>Embryophyta</taxon>
        <taxon>Tracheophyta</taxon>
        <taxon>Spermatophyta</taxon>
        <taxon>Magnoliopsida</taxon>
        <taxon>eudicotyledons</taxon>
        <taxon>Gunneridae</taxon>
        <taxon>Pentapetalae</taxon>
        <taxon>asterids</taxon>
        <taxon>campanulids</taxon>
        <taxon>Asterales</taxon>
        <taxon>Asteraceae</taxon>
        <taxon>Asteroideae</taxon>
        <taxon>Anthemideae</taxon>
        <taxon>Anthemidinae</taxon>
        <taxon>Tanacetum</taxon>
    </lineage>
</organism>
<protein>
    <submittedName>
        <fullName evidence="2">Uncharacterized protein</fullName>
    </submittedName>
</protein>
<feature type="region of interest" description="Disordered" evidence="1">
    <location>
        <begin position="1"/>
        <end position="38"/>
    </location>
</feature>
<evidence type="ECO:0000313" key="2">
    <source>
        <dbReference type="EMBL" id="GJS76423.1"/>
    </source>
</evidence>
<dbReference type="EMBL" id="BQNB010010374">
    <property type="protein sequence ID" value="GJS76423.1"/>
    <property type="molecule type" value="Genomic_DNA"/>
</dbReference>
<reference evidence="2" key="2">
    <citation type="submission" date="2022-01" db="EMBL/GenBank/DDBJ databases">
        <authorList>
            <person name="Yamashiro T."/>
            <person name="Shiraishi A."/>
            <person name="Satake H."/>
            <person name="Nakayama K."/>
        </authorList>
    </citation>
    <scope>NUCLEOTIDE SEQUENCE</scope>
</reference>
<proteinExistence type="predicted"/>
<feature type="compositionally biased region" description="Basic and acidic residues" evidence="1">
    <location>
        <begin position="100"/>
        <end position="118"/>
    </location>
</feature>
<gene>
    <name evidence="2" type="ORF">Tco_0726304</name>
</gene>
<accession>A0ABQ4YF90</accession>
<comment type="caution">
    <text evidence="2">The sequence shown here is derived from an EMBL/GenBank/DDBJ whole genome shotgun (WGS) entry which is preliminary data.</text>
</comment>
<reference evidence="2" key="1">
    <citation type="journal article" date="2022" name="Int. J. Mol. Sci.">
        <title>Draft Genome of Tanacetum Coccineum: Genomic Comparison of Closely Related Tanacetum-Family Plants.</title>
        <authorList>
            <person name="Yamashiro T."/>
            <person name="Shiraishi A."/>
            <person name="Nakayama K."/>
            <person name="Satake H."/>
        </authorList>
    </citation>
    <scope>NUCLEOTIDE SEQUENCE</scope>
</reference>